<comment type="caution">
    <text evidence="2">The sequence shown here is derived from an EMBL/GenBank/DDBJ whole genome shotgun (WGS) entry which is preliminary data.</text>
</comment>
<evidence type="ECO:0000256" key="1">
    <source>
        <dbReference type="SAM" id="Phobius"/>
    </source>
</evidence>
<evidence type="ECO:0000313" key="3">
    <source>
        <dbReference type="Proteomes" id="UP000050700"/>
    </source>
</evidence>
<sequence>MNSLVDSRFFIYWVSPFGYLGLNASYRLIQAFRRLARPSSPLIAKASTLYA</sequence>
<feature type="transmembrane region" description="Helical" evidence="1">
    <location>
        <begin position="12"/>
        <end position="29"/>
    </location>
</feature>
<organism evidence="2 3">
    <name type="scientific">Haemophilus influenzae</name>
    <dbReference type="NCBI Taxonomy" id="727"/>
    <lineage>
        <taxon>Bacteria</taxon>
        <taxon>Pseudomonadati</taxon>
        <taxon>Pseudomonadota</taxon>
        <taxon>Gammaproteobacteria</taxon>
        <taxon>Pasteurellales</taxon>
        <taxon>Pasteurellaceae</taxon>
        <taxon>Haemophilus</taxon>
    </lineage>
</organism>
<dbReference type="Proteomes" id="UP000050700">
    <property type="component" value="Unassembled WGS sequence"/>
</dbReference>
<evidence type="ECO:0000313" key="2">
    <source>
        <dbReference type="EMBL" id="KIS36594.1"/>
    </source>
</evidence>
<dbReference type="AlphaFoldDB" id="A0A158T0F0"/>
<gene>
    <name evidence="2" type="ORF">NTHI1209_00006</name>
</gene>
<accession>A0A158T0F0</accession>
<name>A0A158T0F0_HAEIF</name>
<protein>
    <submittedName>
        <fullName evidence="2">Uncharacterized protein</fullName>
    </submittedName>
</protein>
<dbReference type="EMBL" id="JMQP01000001">
    <property type="protein sequence ID" value="KIS36594.1"/>
    <property type="molecule type" value="Genomic_DNA"/>
</dbReference>
<reference evidence="2 3" key="1">
    <citation type="submission" date="2014-05" db="EMBL/GenBank/DDBJ databases">
        <title>Methylome analysis of the phasevarions of Haemophilus influenzae.</title>
        <authorList>
            <person name="Atack J.M."/>
            <person name="Fox K.L."/>
            <person name="Power P.M."/>
            <person name="Clark T."/>
            <person name="Jurcisek J."/>
            <person name="Korlach J."/>
            <person name="Bakaletz L.O."/>
            <person name="Jennings M.P."/>
        </authorList>
    </citation>
    <scope>NUCLEOTIDE SEQUENCE [LARGE SCALE GENOMIC DNA]</scope>
    <source>
        <strain evidence="2 3">1209</strain>
    </source>
</reference>
<keyword evidence="1" id="KW-0812">Transmembrane</keyword>
<keyword evidence="1" id="KW-1133">Transmembrane helix</keyword>
<keyword evidence="1" id="KW-0472">Membrane</keyword>
<proteinExistence type="predicted"/>